<feature type="domain" description="Reverse transcriptase" evidence="3">
    <location>
        <begin position="496"/>
        <end position="676"/>
    </location>
</feature>
<dbReference type="Proteomes" id="UP000009027">
    <property type="component" value="Unassembled WGS sequence"/>
</dbReference>
<evidence type="ECO:0000256" key="2">
    <source>
        <dbReference type="SAM" id="SignalP"/>
    </source>
</evidence>
<sequence length="694" mass="76826">MLRARWLLLLISGDVERDPGPRMRAAQWGSGGLSQTKRLVLERKFREDMVLLRLLQDTRVVSAGRHTIKIGGYRRVEQARAPHGGGVSISVIEDPGVEVGVIEKKVPESDSGTEVLSQCESHDRIGALPQKDRRFQRVAGHLAGSKQGISGRSERELTPRGAASVTSGWRQGRVHRRQVRAERPADCQCRIGRQAEAGYGSTIVTRDHVSQRLRDLCTEVDTEPGQRSLLGHVRRVRGHQPERDCSLQKNTRALNAWNKARRNEFRKLSGAFIFRRMRRKDNGTDAINEEVARGDRMAIKRTIPVGKGVAPPLRTPELTKLDVAVQEHKNRRRSHALIPWRRKVLADKAIGHWKENVAKLSVTHSASWNLAKSMYAPRPLTPPVLVVDGHPLTKHQQAQALTNMHKARSTKTTHATGMKTPGTKRCTFLPITKVETDVAMRELSSGSVPGDVEIHCEEPKRLGRVSRRCILRLFNHSLCPGPVSGKWRQGIIVPLPKPNEPASGMASFRPVTLTSTLRKPTERIVARLVKDSIEDKLQPQQAGFRPARLTLDTLMQAARRVQRRKGGEKTAFLFTESTSAFDSAVRGCIVKGVLPFVVAKPQGVWIAGFLKGRAAEVRVNEVLSEKIGITCGVPQVSALGPVPFIVTVDSLTKRLGCIPGLQDGFFTDGLTMLSTSADLSKIQRTIQQGLDCST</sequence>
<dbReference type="PANTHER" id="PTHR36688">
    <property type="entry name" value="ENDO/EXONUCLEASE/PHOSPHATASE DOMAIN-CONTAINING PROTEIN"/>
    <property type="match status" value="1"/>
</dbReference>
<protein>
    <submittedName>
        <fullName evidence="4">Retrotransposon hot spot protein (RHS), putative</fullName>
    </submittedName>
</protein>
<name>F9WUR3_TRYVY</name>
<organism evidence="4 5">
    <name type="scientific">Trypanosoma vivax (strain Y486)</name>
    <dbReference type="NCBI Taxonomy" id="1055687"/>
    <lineage>
        <taxon>Eukaryota</taxon>
        <taxon>Discoba</taxon>
        <taxon>Euglenozoa</taxon>
        <taxon>Kinetoplastea</taxon>
        <taxon>Metakinetoplastina</taxon>
        <taxon>Trypanosomatida</taxon>
        <taxon>Trypanosomatidae</taxon>
        <taxon>Trypanosoma</taxon>
        <taxon>Duttonella</taxon>
    </lineage>
</organism>
<dbReference type="InterPro" id="IPR000477">
    <property type="entry name" value="RT_dom"/>
</dbReference>
<dbReference type="PANTHER" id="PTHR36688:SF2">
    <property type="entry name" value="ENDONUCLEASE_EXONUCLEASE_PHOSPHATASE DOMAIN-CONTAINING PROTEIN"/>
    <property type="match status" value="1"/>
</dbReference>
<evidence type="ECO:0000259" key="3">
    <source>
        <dbReference type="Pfam" id="PF00078"/>
    </source>
</evidence>
<keyword evidence="5" id="KW-1185">Reference proteome</keyword>
<dbReference type="EMBL" id="CAEX01007425">
    <property type="protein sequence ID" value="CCD21312.1"/>
    <property type="molecule type" value="Genomic_DNA"/>
</dbReference>
<keyword evidence="2" id="KW-0732">Signal</keyword>
<feature type="chain" id="PRO_5003389663" evidence="2">
    <location>
        <begin position="18"/>
        <end position="694"/>
    </location>
</feature>
<dbReference type="InterPro" id="IPR052560">
    <property type="entry name" value="RdDP_mobile_element"/>
</dbReference>
<dbReference type="Pfam" id="PF00078">
    <property type="entry name" value="RVT_1"/>
    <property type="match status" value="1"/>
</dbReference>
<evidence type="ECO:0000256" key="1">
    <source>
        <dbReference type="SAM" id="MobiDB-lite"/>
    </source>
</evidence>
<feature type="region of interest" description="Disordered" evidence="1">
    <location>
        <begin position="142"/>
        <end position="177"/>
    </location>
</feature>
<dbReference type="AlphaFoldDB" id="F9WUR3"/>
<evidence type="ECO:0000313" key="5">
    <source>
        <dbReference type="Proteomes" id="UP000009027"/>
    </source>
</evidence>
<reference evidence="4 5" key="1">
    <citation type="journal article" date="2012" name="Proc. Natl. Acad. Sci. U.S.A.">
        <title>Antigenic diversity is generated by distinct evolutionary mechanisms in African trypanosome species.</title>
        <authorList>
            <person name="Jackson A.P."/>
            <person name="Berry A."/>
            <person name="Aslett M."/>
            <person name="Allison H.C."/>
            <person name="Burton P."/>
            <person name="Vavrova-Anderson J."/>
            <person name="Brown R."/>
            <person name="Browne H."/>
            <person name="Corton N."/>
            <person name="Hauser H."/>
            <person name="Gamble J."/>
            <person name="Gilderthorp R."/>
            <person name="Marcello L."/>
            <person name="McQuillan J."/>
            <person name="Otto T.D."/>
            <person name="Quail M.A."/>
            <person name="Sanders M.J."/>
            <person name="van Tonder A."/>
            <person name="Ginger M.L."/>
            <person name="Field M.C."/>
            <person name="Barry J.D."/>
            <person name="Hertz-Fowler C."/>
            <person name="Berriman M."/>
        </authorList>
    </citation>
    <scope>NUCLEOTIDE SEQUENCE</scope>
    <source>
        <strain evidence="4 5">Y486</strain>
    </source>
</reference>
<evidence type="ECO:0000313" key="4">
    <source>
        <dbReference type="EMBL" id="CCD21312.1"/>
    </source>
</evidence>
<feature type="signal peptide" evidence="2">
    <location>
        <begin position="1"/>
        <end position="17"/>
    </location>
</feature>
<proteinExistence type="predicted"/>
<accession>F9WUR3</accession>
<gene>
    <name evidence="4" type="ORF">TvY486_0003640</name>
</gene>